<comment type="caution">
    <text evidence="2">The sequence shown here is derived from an EMBL/GenBank/DDBJ whole genome shotgun (WGS) entry which is preliminary data.</text>
</comment>
<dbReference type="GO" id="GO:0003677">
    <property type="term" value="F:DNA binding"/>
    <property type="evidence" value="ECO:0007669"/>
    <property type="project" value="InterPro"/>
</dbReference>
<dbReference type="Pfam" id="PF18291">
    <property type="entry name" value="HU-HIG"/>
    <property type="match status" value="1"/>
</dbReference>
<dbReference type="SUPFAM" id="SSF47729">
    <property type="entry name" value="IHF-like DNA-binding proteins"/>
    <property type="match status" value="1"/>
</dbReference>
<name>A0A644UF14_9ZZZZ</name>
<evidence type="ECO:0000259" key="1">
    <source>
        <dbReference type="Pfam" id="PF18291"/>
    </source>
</evidence>
<dbReference type="AlphaFoldDB" id="A0A644UF14"/>
<feature type="domain" description="HU" evidence="1">
    <location>
        <begin position="4"/>
        <end position="119"/>
    </location>
</feature>
<proteinExistence type="predicted"/>
<sequence length="134" mass="15045">MRFKKKKRKITTGLNPGDKFVAQPERGDKVSTEQLAEMLVTASTVSKGDMLNTLDSVITQMIYLLQFGHSIKLRGFGTFYVKTKVRAVNTLEEVTADTVERITIGFLPDVEAKDRMKKSPINIIPSEEETPENP</sequence>
<evidence type="ECO:0000313" key="2">
    <source>
        <dbReference type="EMBL" id="MPL77460.1"/>
    </source>
</evidence>
<protein>
    <recommendedName>
        <fullName evidence="1">HU domain-containing protein</fullName>
    </recommendedName>
</protein>
<gene>
    <name evidence="2" type="ORF">SDC9_23316</name>
</gene>
<dbReference type="InterPro" id="IPR041607">
    <property type="entry name" value="HU-HIG"/>
</dbReference>
<dbReference type="EMBL" id="VSSQ01000107">
    <property type="protein sequence ID" value="MPL77460.1"/>
    <property type="molecule type" value="Genomic_DNA"/>
</dbReference>
<dbReference type="InterPro" id="IPR010992">
    <property type="entry name" value="IHF-like_DNA-bd_dom_sf"/>
</dbReference>
<reference evidence="2" key="1">
    <citation type="submission" date="2019-08" db="EMBL/GenBank/DDBJ databases">
        <authorList>
            <person name="Kucharzyk K."/>
            <person name="Murdoch R.W."/>
            <person name="Higgins S."/>
            <person name="Loffler F."/>
        </authorList>
    </citation>
    <scope>NUCLEOTIDE SEQUENCE</scope>
</reference>
<accession>A0A644UF14</accession>
<dbReference type="Gene3D" id="4.10.520.10">
    <property type="entry name" value="IHF-like DNA-binding proteins"/>
    <property type="match status" value="1"/>
</dbReference>
<organism evidence="2">
    <name type="scientific">bioreactor metagenome</name>
    <dbReference type="NCBI Taxonomy" id="1076179"/>
    <lineage>
        <taxon>unclassified sequences</taxon>
        <taxon>metagenomes</taxon>
        <taxon>ecological metagenomes</taxon>
    </lineage>
</organism>